<dbReference type="AlphaFoldDB" id="A0A8J5FCA8"/>
<dbReference type="OrthoDB" id="408631at2759"/>
<evidence type="ECO:0000313" key="3">
    <source>
        <dbReference type="EMBL" id="KAG6482361.1"/>
    </source>
</evidence>
<dbReference type="EMBL" id="JACMSC010000016">
    <property type="protein sequence ID" value="KAG6482361.1"/>
    <property type="molecule type" value="Genomic_DNA"/>
</dbReference>
<comment type="caution">
    <text evidence="3">The sequence shown here is derived from an EMBL/GenBank/DDBJ whole genome shotgun (WGS) entry which is preliminary data.</text>
</comment>
<keyword evidence="4" id="KW-1185">Reference proteome</keyword>
<feature type="active site" evidence="1">
    <location>
        <position position="166"/>
    </location>
</feature>
<name>A0A8J5FCA8_ZINOF</name>
<evidence type="ECO:0000259" key="2">
    <source>
        <dbReference type="Pfam" id="PF07859"/>
    </source>
</evidence>
<dbReference type="InterPro" id="IPR013094">
    <property type="entry name" value="AB_hydrolase_3"/>
</dbReference>
<feature type="domain" description="Alpha/beta hydrolase fold-3" evidence="2">
    <location>
        <begin position="80"/>
        <end position="302"/>
    </location>
</feature>
<reference evidence="3 4" key="1">
    <citation type="submission" date="2020-08" db="EMBL/GenBank/DDBJ databases">
        <title>Plant Genome Project.</title>
        <authorList>
            <person name="Zhang R.-G."/>
        </authorList>
    </citation>
    <scope>NUCLEOTIDE SEQUENCE [LARGE SCALE GENOMIC DNA]</scope>
    <source>
        <tissue evidence="3">Rhizome</tissue>
    </source>
</reference>
<dbReference type="Proteomes" id="UP000734854">
    <property type="component" value="Unassembled WGS sequence"/>
</dbReference>
<accession>A0A8J5FCA8</accession>
<proteinExistence type="predicted"/>
<evidence type="ECO:0000313" key="4">
    <source>
        <dbReference type="Proteomes" id="UP000734854"/>
    </source>
</evidence>
<dbReference type="PANTHER" id="PTHR23024:SF577">
    <property type="entry name" value="CARBOXYLESTERASE 2-RELATED"/>
    <property type="match status" value="1"/>
</dbReference>
<dbReference type="InterPro" id="IPR050466">
    <property type="entry name" value="Carboxylest/Gibb_receptor"/>
</dbReference>
<dbReference type="InterPro" id="IPR033140">
    <property type="entry name" value="Lipase_GDXG_put_SER_AS"/>
</dbReference>
<organism evidence="3 4">
    <name type="scientific">Zingiber officinale</name>
    <name type="common">Ginger</name>
    <name type="synonym">Amomum zingiber</name>
    <dbReference type="NCBI Taxonomy" id="94328"/>
    <lineage>
        <taxon>Eukaryota</taxon>
        <taxon>Viridiplantae</taxon>
        <taxon>Streptophyta</taxon>
        <taxon>Embryophyta</taxon>
        <taxon>Tracheophyta</taxon>
        <taxon>Spermatophyta</taxon>
        <taxon>Magnoliopsida</taxon>
        <taxon>Liliopsida</taxon>
        <taxon>Zingiberales</taxon>
        <taxon>Zingiberaceae</taxon>
        <taxon>Zingiber</taxon>
    </lineage>
</organism>
<dbReference type="GO" id="GO:0016787">
    <property type="term" value="F:hydrolase activity"/>
    <property type="evidence" value="ECO:0007669"/>
    <property type="project" value="InterPro"/>
</dbReference>
<gene>
    <name evidence="3" type="ORF">ZIOFF_058992</name>
</gene>
<sequence length="326" mass="34546">MAAVTPVESPDEIALDAFPFLRVYKSGRVERFLGTGVVPAGVDSATGVVSKDVLVDPATNLSARLYLPGHPQPDRALPVLVYFHGGGFVIESAASPTYHNYLNALVAAAGVVAVSVEYRRAPECPLPAAYDDCFAALRWVASRPAEEPWLAEGRADLGRLFLAGDSAGANIVHHAALRAAAEGLGRDEAAIEGLLLIHPFFWGSEPIGSESRASADREMIDKLWQVASPGTDGADDPLINPAAKGAASLVALPGRRVVVAVAEKDMLKDRGRAYHELLRQSGWKGEARLEEAEGPDASHVFHLINPACDISANMLKTVAAFLNSGE</sequence>
<protein>
    <recommendedName>
        <fullName evidence="2">Alpha/beta hydrolase fold-3 domain-containing protein</fullName>
    </recommendedName>
</protein>
<dbReference type="PANTHER" id="PTHR23024">
    <property type="entry name" value="ARYLACETAMIDE DEACETYLASE"/>
    <property type="match status" value="1"/>
</dbReference>
<dbReference type="Pfam" id="PF07859">
    <property type="entry name" value="Abhydrolase_3"/>
    <property type="match status" value="1"/>
</dbReference>
<dbReference type="PROSITE" id="PS01174">
    <property type="entry name" value="LIPASE_GDXG_SER"/>
    <property type="match status" value="1"/>
</dbReference>
<evidence type="ECO:0000256" key="1">
    <source>
        <dbReference type="PROSITE-ProRule" id="PRU10038"/>
    </source>
</evidence>